<dbReference type="AlphaFoldDB" id="A0A365XVY8"/>
<accession>A0A365XVY8</accession>
<reference evidence="1 2" key="1">
    <citation type="submission" date="2018-05" db="EMBL/GenBank/DDBJ databases">
        <title>Chitinophaga sp. K3CV102501T nov., isolated from isolated from a monsoon evergreen broad-leaved forest soil.</title>
        <authorList>
            <person name="Lv Y."/>
        </authorList>
    </citation>
    <scope>NUCLEOTIDE SEQUENCE [LARGE SCALE GENOMIC DNA]</scope>
    <source>
        <strain evidence="1 2">GDMCC 1.1325</strain>
    </source>
</reference>
<evidence type="ECO:0000313" key="1">
    <source>
        <dbReference type="EMBL" id="RBL90493.1"/>
    </source>
</evidence>
<proteinExistence type="predicted"/>
<dbReference type="RefSeq" id="WP_113619239.1">
    <property type="nucleotide sequence ID" value="NZ_QFFJ01000002.1"/>
</dbReference>
<comment type="caution">
    <text evidence="1">The sequence shown here is derived from an EMBL/GenBank/DDBJ whole genome shotgun (WGS) entry which is preliminary data.</text>
</comment>
<protein>
    <submittedName>
        <fullName evidence="1">Uncharacterized protein</fullName>
    </submittedName>
</protein>
<gene>
    <name evidence="1" type="ORF">DF182_28970</name>
</gene>
<evidence type="ECO:0000313" key="2">
    <source>
        <dbReference type="Proteomes" id="UP000253410"/>
    </source>
</evidence>
<name>A0A365XVY8_9BACT</name>
<sequence>MIQEQEAIVEFALKSEENIELTFLAHQSYSPLCKDLAIKFHNELRKSVSEVYTGEDWILPENNAGRLIEFMIGNRKWPGNLIFGCRDFNDADRLCFYVKTENDFRETVFSAVNASINGKVTGIGWWLRFREPYNRWETSLEGIKALYSPSDMINYVMENFKLISKALEEHFATVNEG</sequence>
<dbReference type="EMBL" id="QFFJ01000002">
    <property type="protein sequence ID" value="RBL90493.1"/>
    <property type="molecule type" value="Genomic_DNA"/>
</dbReference>
<dbReference type="Proteomes" id="UP000253410">
    <property type="component" value="Unassembled WGS sequence"/>
</dbReference>
<dbReference type="OrthoDB" id="9825767at2"/>
<organism evidence="1 2">
    <name type="scientific">Chitinophaga flava</name>
    <dbReference type="NCBI Taxonomy" id="2259036"/>
    <lineage>
        <taxon>Bacteria</taxon>
        <taxon>Pseudomonadati</taxon>
        <taxon>Bacteroidota</taxon>
        <taxon>Chitinophagia</taxon>
        <taxon>Chitinophagales</taxon>
        <taxon>Chitinophagaceae</taxon>
        <taxon>Chitinophaga</taxon>
    </lineage>
</organism>
<keyword evidence="2" id="KW-1185">Reference proteome</keyword>